<proteinExistence type="predicted"/>
<reference evidence="2 3" key="1">
    <citation type="submission" date="2019-09" db="EMBL/GenBank/DDBJ databases">
        <title>Draft genome sequence of Bacillus sp. JC-7.</title>
        <authorList>
            <person name="Tanaka N."/>
            <person name="Shiwa Y."/>
            <person name="Fujita N."/>
            <person name="Tanasupawat S."/>
        </authorList>
    </citation>
    <scope>NUCLEOTIDE SEQUENCE [LARGE SCALE GENOMIC DNA]</scope>
    <source>
        <strain evidence="2 3">JC-7</strain>
    </source>
</reference>
<dbReference type="InterPro" id="IPR019242">
    <property type="entry name" value="DUF2198"/>
</dbReference>
<dbReference type="RefSeq" id="WP_151679971.1">
    <property type="nucleotide sequence ID" value="NZ_BKZP01000003.1"/>
</dbReference>
<feature type="transmembrane region" description="Helical" evidence="1">
    <location>
        <begin position="6"/>
        <end position="22"/>
    </location>
</feature>
<keyword evidence="3" id="KW-1185">Reference proteome</keyword>
<sequence length="81" mass="9252">MIIQLFAAAFFPCFLVIFFTRVTFNQLIGLVLTVALIVASVYKGYTRTWPVYIMDAASLTIGFYFANTMIQREKKKKGKQS</sequence>
<gene>
    <name evidence="2" type="primary">csbA</name>
    <name evidence="2" type="ORF">BpJC7_01270</name>
</gene>
<organism evidence="2 3">
    <name type="scientific">Weizmannia acidilactici</name>
    <dbReference type="NCBI Taxonomy" id="2607726"/>
    <lineage>
        <taxon>Bacteria</taxon>
        <taxon>Bacillati</taxon>
        <taxon>Bacillota</taxon>
        <taxon>Bacilli</taxon>
        <taxon>Bacillales</taxon>
        <taxon>Bacillaceae</taxon>
        <taxon>Heyndrickxia</taxon>
    </lineage>
</organism>
<name>A0A5J4JIJ5_9BACI</name>
<keyword evidence="1" id="KW-0472">Membrane</keyword>
<evidence type="ECO:0000256" key="1">
    <source>
        <dbReference type="SAM" id="Phobius"/>
    </source>
</evidence>
<keyword evidence="1" id="KW-0812">Transmembrane</keyword>
<evidence type="ECO:0000313" key="3">
    <source>
        <dbReference type="Proteomes" id="UP000391919"/>
    </source>
</evidence>
<evidence type="ECO:0000313" key="2">
    <source>
        <dbReference type="EMBL" id="GER68824.1"/>
    </source>
</evidence>
<dbReference type="EMBL" id="BKZQ01000001">
    <property type="protein sequence ID" value="GER68824.1"/>
    <property type="molecule type" value="Genomic_DNA"/>
</dbReference>
<dbReference type="Proteomes" id="UP000391919">
    <property type="component" value="Unassembled WGS sequence"/>
</dbReference>
<keyword evidence="1" id="KW-1133">Transmembrane helix</keyword>
<dbReference type="Pfam" id="PF09964">
    <property type="entry name" value="DUF2198"/>
    <property type="match status" value="1"/>
</dbReference>
<dbReference type="AlphaFoldDB" id="A0A5J4JIJ5"/>
<feature type="transmembrane region" description="Helical" evidence="1">
    <location>
        <begin position="51"/>
        <end position="70"/>
    </location>
</feature>
<protein>
    <submittedName>
        <fullName evidence="2">Protein CsbA</fullName>
    </submittedName>
</protein>
<comment type="caution">
    <text evidence="2">The sequence shown here is derived from an EMBL/GenBank/DDBJ whole genome shotgun (WGS) entry which is preliminary data.</text>
</comment>
<accession>A0A5J4JIJ5</accession>